<keyword evidence="2" id="KW-1015">Disulfide bond</keyword>
<dbReference type="CDD" id="cd01100">
    <property type="entry name" value="APPLE_Factor_XI_like"/>
    <property type="match status" value="1"/>
</dbReference>
<evidence type="ECO:0000256" key="1">
    <source>
        <dbReference type="ARBA" id="ARBA00022737"/>
    </source>
</evidence>
<dbReference type="EMBL" id="CAJOAY010003539">
    <property type="protein sequence ID" value="CAF4027692.1"/>
    <property type="molecule type" value="Genomic_DNA"/>
</dbReference>
<dbReference type="PROSITE" id="PS00134">
    <property type="entry name" value="TRYPSIN_HIS"/>
    <property type="match status" value="1"/>
</dbReference>
<dbReference type="PANTHER" id="PTHR24253:SF176">
    <property type="entry name" value="CORIN, ISOFORM B"/>
    <property type="match status" value="1"/>
</dbReference>
<feature type="domain" description="Peptidase S1" evidence="3">
    <location>
        <begin position="150"/>
        <end position="340"/>
    </location>
</feature>
<dbReference type="GO" id="GO:0005576">
    <property type="term" value="C:extracellular region"/>
    <property type="evidence" value="ECO:0007669"/>
    <property type="project" value="InterPro"/>
</dbReference>
<dbReference type="InterPro" id="IPR001314">
    <property type="entry name" value="Peptidase_S1A"/>
</dbReference>
<evidence type="ECO:0000256" key="2">
    <source>
        <dbReference type="ARBA" id="ARBA00023157"/>
    </source>
</evidence>
<protein>
    <recommendedName>
        <fullName evidence="3">Peptidase S1 domain-containing protein</fullName>
    </recommendedName>
</protein>
<reference evidence="4" key="1">
    <citation type="submission" date="2021-02" db="EMBL/GenBank/DDBJ databases">
        <authorList>
            <person name="Nowell W R."/>
        </authorList>
    </citation>
    <scope>NUCLEOTIDE SEQUENCE</scope>
</reference>
<dbReference type="PRINTS" id="PR00722">
    <property type="entry name" value="CHYMOTRYPSIN"/>
</dbReference>
<dbReference type="GO" id="GO:0006508">
    <property type="term" value="P:proteolysis"/>
    <property type="evidence" value="ECO:0007669"/>
    <property type="project" value="InterPro"/>
</dbReference>
<accession>A0A813Z3E6</accession>
<keyword evidence="1" id="KW-0677">Repeat</keyword>
<dbReference type="Gene3D" id="3.50.4.10">
    <property type="entry name" value="Hepatocyte Growth Factor"/>
    <property type="match status" value="1"/>
</dbReference>
<dbReference type="InterPro" id="IPR001254">
    <property type="entry name" value="Trypsin_dom"/>
</dbReference>
<dbReference type="Proteomes" id="UP000663891">
    <property type="component" value="Unassembled WGS sequence"/>
</dbReference>
<evidence type="ECO:0000313" key="4">
    <source>
        <dbReference type="EMBL" id="CAF0892974.1"/>
    </source>
</evidence>
<evidence type="ECO:0000313" key="6">
    <source>
        <dbReference type="Proteomes" id="UP000663891"/>
    </source>
</evidence>
<dbReference type="GO" id="GO:0004252">
    <property type="term" value="F:serine-type endopeptidase activity"/>
    <property type="evidence" value="ECO:0007669"/>
    <property type="project" value="InterPro"/>
</dbReference>
<sequence length="340" mass="37169">MFLLRTAVLLPYERCSDFIIKANWDYRENDSGEPTIQPADADCCAQCSEDDDCNAFTWLRDSNECWLHRSVGGGSFNLSARVGYRRDSFISVKYSRNSFHKSNISDGEVQDSSIRARRAVRTEVNVPKIYVCNSSALCGCSRTPAILARIVGGEEAYVDTWDWTVFLHVGNQSCGGSIISASWILTAAHCVAGLNANQITVYAGSNKKWAASQNKSVSTIVAHPGYVRKPTYIVNDIALIRLSTPLNLTDPHVSVICVPSINSSVLSSGEWLPSNTTVVAVGWGRLTEAGQTSSTLQQVTIKTIDWQSLLCSYVSNFSTQLCAGAPGKGIVSHFYLMRGE</sequence>
<dbReference type="Proteomes" id="UP000663881">
    <property type="component" value="Unassembled WGS sequence"/>
</dbReference>
<dbReference type="InterPro" id="IPR043504">
    <property type="entry name" value="Peptidase_S1_PA_chymotrypsin"/>
</dbReference>
<comment type="caution">
    <text evidence="4">The sequence shown here is derived from an EMBL/GenBank/DDBJ whole genome shotgun (WGS) entry which is preliminary data.</text>
</comment>
<dbReference type="AlphaFoldDB" id="A0A813Z3E6"/>
<organism evidence="4 6">
    <name type="scientific">Adineta steineri</name>
    <dbReference type="NCBI Taxonomy" id="433720"/>
    <lineage>
        <taxon>Eukaryota</taxon>
        <taxon>Metazoa</taxon>
        <taxon>Spiralia</taxon>
        <taxon>Gnathifera</taxon>
        <taxon>Rotifera</taxon>
        <taxon>Eurotatoria</taxon>
        <taxon>Bdelloidea</taxon>
        <taxon>Adinetida</taxon>
        <taxon>Adinetidae</taxon>
        <taxon>Adineta</taxon>
    </lineage>
</organism>
<evidence type="ECO:0000313" key="5">
    <source>
        <dbReference type="EMBL" id="CAF4027692.1"/>
    </source>
</evidence>
<proteinExistence type="predicted"/>
<dbReference type="Gene3D" id="2.40.10.10">
    <property type="entry name" value="Trypsin-like serine proteases"/>
    <property type="match status" value="1"/>
</dbReference>
<dbReference type="Pfam" id="PF00024">
    <property type="entry name" value="PAN_1"/>
    <property type="match status" value="1"/>
</dbReference>
<gene>
    <name evidence="5" type="ORF">OKA104_LOCUS31369</name>
    <name evidence="4" type="ORF">VCS650_LOCUS8879</name>
</gene>
<name>A0A813Z3E6_9BILA</name>
<dbReference type="InterPro" id="IPR003609">
    <property type="entry name" value="Pan_app"/>
</dbReference>
<dbReference type="PANTHER" id="PTHR24253">
    <property type="entry name" value="TRANSMEMBRANE PROTEASE SERINE"/>
    <property type="match status" value="1"/>
</dbReference>
<dbReference type="OrthoDB" id="10061449at2759"/>
<dbReference type="SMART" id="SM00020">
    <property type="entry name" value="Tryp_SPc"/>
    <property type="match status" value="1"/>
</dbReference>
<dbReference type="EMBL" id="CAJNON010000060">
    <property type="protein sequence ID" value="CAF0892974.1"/>
    <property type="molecule type" value="Genomic_DNA"/>
</dbReference>
<dbReference type="InterPro" id="IPR000177">
    <property type="entry name" value="Apple"/>
</dbReference>
<dbReference type="InterPro" id="IPR009003">
    <property type="entry name" value="Peptidase_S1_PA"/>
</dbReference>
<evidence type="ECO:0000259" key="3">
    <source>
        <dbReference type="PROSITE" id="PS50240"/>
    </source>
</evidence>
<dbReference type="SUPFAM" id="SSF50494">
    <property type="entry name" value="Trypsin-like serine proteases"/>
    <property type="match status" value="1"/>
</dbReference>
<dbReference type="Pfam" id="PF00089">
    <property type="entry name" value="Trypsin"/>
    <property type="match status" value="1"/>
</dbReference>
<dbReference type="CDD" id="cd00190">
    <property type="entry name" value="Tryp_SPc"/>
    <property type="match status" value="1"/>
</dbReference>
<dbReference type="InterPro" id="IPR018114">
    <property type="entry name" value="TRYPSIN_HIS"/>
</dbReference>
<dbReference type="PROSITE" id="PS50240">
    <property type="entry name" value="TRYPSIN_DOM"/>
    <property type="match status" value="1"/>
</dbReference>
<dbReference type="FunFam" id="2.40.10.10:FF:000068">
    <property type="entry name" value="transmembrane protease serine 2"/>
    <property type="match status" value="1"/>
</dbReference>